<evidence type="ECO:0000313" key="2">
    <source>
        <dbReference type="EMBL" id="PBK82427.1"/>
    </source>
</evidence>
<feature type="compositionally biased region" description="Polar residues" evidence="1">
    <location>
        <begin position="202"/>
        <end position="230"/>
    </location>
</feature>
<feature type="region of interest" description="Disordered" evidence="1">
    <location>
        <begin position="306"/>
        <end position="351"/>
    </location>
</feature>
<feature type="compositionally biased region" description="Polar residues" evidence="1">
    <location>
        <begin position="133"/>
        <end position="144"/>
    </location>
</feature>
<feature type="compositionally biased region" description="Basic and acidic residues" evidence="1">
    <location>
        <begin position="440"/>
        <end position="458"/>
    </location>
</feature>
<feature type="region of interest" description="Disordered" evidence="1">
    <location>
        <begin position="478"/>
        <end position="497"/>
    </location>
</feature>
<keyword evidence="3" id="KW-1185">Reference proteome</keyword>
<feature type="compositionally biased region" description="Acidic residues" evidence="1">
    <location>
        <begin position="631"/>
        <end position="651"/>
    </location>
</feature>
<dbReference type="EMBL" id="KZ293717">
    <property type="protein sequence ID" value="PBK82427.1"/>
    <property type="molecule type" value="Genomic_DNA"/>
</dbReference>
<feature type="compositionally biased region" description="Polar residues" evidence="1">
    <location>
        <begin position="181"/>
        <end position="192"/>
    </location>
</feature>
<gene>
    <name evidence="2" type="ORF">ARMGADRAFT_1090291</name>
</gene>
<protein>
    <submittedName>
        <fullName evidence="2">Uncharacterized protein</fullName>
    </submittedName>
</protein>
<dbReference type="STRING" id="47427.A0A2H3D086"/>
<feature type="region of interest" description="Disordered" evidence="1">
    <location>
        <begin position="407"/>
        <end position="458"/>
    </location>
</feature>
<reference evidence="3" key="1">
    <citation type="journal article" date="2017" name="Nat. Ecol. Evol.">
        <title>Genome expansion and lineage-specific genetic innovations in the forest pathogenic fungi Armillaria.</title>
        <authorList>
            <person name="Sipos G."/>
            <person name="Prasanna A.N."/>
            <person name="Walter M.C."/>
            <person name="O'Connor E."/>
            <person name="Balint B."/>
            <person name="Krizsan K."/>
            <person name="Kiss B."/>
            <person name="Hess J."/>
            <person name="Varga T."/>
            <person name="Slot J."/>
            <person name="Riley R."/>
            <person name="Boka B."/>
            <person name="Rigling D."/>
            <person name="Barry K."/>
            <person name="Lee J."/>
            <person name="Mihaltcheva S."/>
            <person name="LaButti K."/>
            <person name="Lipzen A."/>
            <person name="Waldron R."/>
            <person name="Moloney N.M."/>
            <person name="Sperisen C."/>
            <person name="Kredics L."/>
            <person name="Vagvoelgyi C."/>
            <person name="Patrignani A."/>
            <person name="Fitzpatrick D."/>
            <person name="Nagy I."/>
            <person name="Doyle S."/>
            <person name="Anderson J.B."/>
            <person name="Grigoriev I.V."/>
            <person name="Gueldener U."/>
            <person name="Muensterkoetter M."/>
            <person name="Nagy L.G."/>
        </authorList>
    </citation>
    <scope>NUCLEOTIDE SEQUENCE [LARGE SCALE GENOMIC DNA]</scope>
    <source>
        <strain evidence="3">Ar21-2</strain>
    </source>
</reference>
<evidence type="ECO:0000256" key="1">
    <source>
        <dbReference type="SAM" id="MobiDB-lite"/>
    </source>
</evidence>
<dbReference type="InParanoid" id="A0A2H3D086"/>
<feature type="region of interest" description="Disordered" evidence="1">
    <location>
        <begin position="120"/>
        <end position="230"/>
    </location>
</feature>
<sequence length="665" mass="71972">MAEPTDPAELAKVQAQDMYNAAAIAIEDLLDDFPNPTWDSTRMDTWLIDTVSHLMTCEQYWLLAGVTSKAWYKLEYSLIMRVPDLAMDLVAFAHTEFNELVERALDYDLDVVPLPARRSMSKHSKATVLPSHTRPTAATTNSRAVTPAPLPVPSKTTTPVPPPPKPMTSLPQKEKTPVPRKQQSTAPVTQKKVTLFDKPKAVNNSGPSDSTKAFQKDWTSPLHSKPAQQLKTVPSINDTRSGASSPTPSQALFVNAATRPNIVPGPDVTLQGEGTSAALLRGHEPLFLLGTDDELEQGQRDLVEAGHVDDKVAGTHGEDGNLRGQDDDVPSSDEATSPPPTNMARRLRQEPRISFVFDDSIGDLVEPHPTIFLSRPPVPPSQSQDLRRSTWLHASLANPTAAYLQAVHGSKSDASKKKKKDSKGKDQVSRTKAPRKRARTKDDAAQVKDKSSSKRPKLKETVVIDKDKPALATKVVRRRGPGLSKPPPVTLGVSGRGFGERVPSSATVVENGTKSIGVLVVDKDFGDFVEVDKGYWSKTVVPIPPLVTIAGALLPCKVNGVAVLNPIDHYRPKGSAAVNTFEGALSTIEVNNTAMTTITQQYLAGLNIITHTDSIRAQTFHLCGCLAPVEEEEKANDGEGEEDEAPDDIAEGESGPSKKQKHRSG</sequence>
<feature type="region of interest" description="Disordered" evidence="1">
    <location>
        <begin position="368"/>
        <end position="387"/>
    </location>
</feature>
<accession>A0A2H3D086</accession>
<organism evidence="2 3">
    <name type="scientific">Armillaria gallica</name>
    <name type="common">Bulbous honey fungus</name>
    <name type="synonym">Armillaria bulbosa</name>
    <dbReference type="NCBI Taxonomy" id="47427"/>
    <lineage>
        <taxon>Eukaryota</taxon>
        <taxon>Fungi</taxon>
        <taxon>Dikarya</taxon>
        <taxon>Basidiomycota</taxon>
        <taxon>Agaricomycotina</taxon>
        <taxon>Agaricomycetes</taxon>
        <taxon>Agaricomycetidae</taxon>
        <taxon>Agaricales</taxon>
        <taxon>Marasmiineae</taxon>
        <taxon>Physalacriaceae</taxon>
        <taxon>Armillaria</taxon>
    </lineage>
</organism>
<feature type="region of interest" description="Disordered" evidence="1">
    <location>
        <begin position="631"/>
        <end position="665"/>
    </location>
</feature>
<feature type="compositionally biased region" description="Basic and acidic residues" evidence="1">
    <location>
        <begin position="306"/>
        <end position="326"/>
    </location>
</feature>
<dbReference type="AlphaFoldDB" id="A0A2H3D086"/>
<proteinExistence type="predicted"/>
<dbReference type="Proteomes" id="UP000217790">
    <property type="component" value="Unassembled WGS sequence"/>
</dbReference>
<name>A0A2H3D086_ARMGA</name>
<evidence type="ECO:0000313" key="3">
    <source>
        <dbReference type="Proteomes" id="UP000217790"/>
    </source>
</evidence>
<dbReference type="OrthoDB" id="3053093at2759"/>